<comment type="similarity">
    <text evidence="3">Belongs to the TRAFAC class TrmE-Era-EngA-EngB-Septin-like GTPase superfamily. TrmE GTPase family.</text>
</comment>
<dbReference type="InterPro" id="IPR027417">
    <property type="entry name" value="P-loop_NTPase"/>
</dbReference>
<feature type="domain" description="MnmE helical" evidence="6">
    <location>
        <begin position="124"/>
        <end position="457"/>
    </location>
</feature>
<dbReference type="InterPro" id="IPR006073">
    <property type="entry name" value="GTP-bd"/>
</dbReference>
<comment type="cofactor">
    <cofactor evidence="3">
        <name>K(+)</name>
        <dbReference type="ChEBI" id="CHEBI:29103"/>
    </cofactor>
    <text evidence="3">Binds 1 potassium ion per subunit.</text>
</comment>
<keyword evidence="8" id="KW-1185">Reference proteome</keyword>
<feature type="binding site" evidence="3">
    <location>
        <begin position="227"/>
        <end position="232"/>
    </location>
    <ligand>
        <name>GTP</name>
        <dbReference type="ChEBI" id="CHEBI:37565"/>
    </ligand>
</feature>
<dbReference type="Proteomes" id="UP000316598">
    <property type="component" value="Unassembled WGS sequence"/>
</dbReference>
<reference evidence="7 8" key="1">
    <citation type="submission" date="2019-02" db="EMBL/GenBank/DDBJ databases">
        <title>Deep-cultivation of Planctomycetes and their phenomic and genomic characterization uncovers novel biology.</title>
        <authorList>
            <person name="Wiegand S."/>
            <person name="Jogler M."/>
            <person name="Boedeker C."/>
            <person name="Pinto D."/>
            <person name="Vollmers J."/>
            <person name="Rivas-Marin E."/>
            <person name="Kohn T."/>
            <person name="Peeters S.H."/>
            <person name="Heuer A."/>
            <person name="Rast P."/>
            <person name="Oberbeckmann S."/>
            <person name="Bunk B."/>
            <person name="Jeske O."/>
            <person name="Meyerdierks A."/>
            <person name="Storesund J.E."/>
            <person name="Kallscheuer N."/>
            <person name="Luecker S."/>
            <person name="Lage O.M."/>
            <person name="Pohl T."/>
            <person name="Merkel B.J."/>
            <person name="Hornburger P."/>
            <person name="Mueller R.-W."/>
            <person name="Bruemmer F."/>
            <person name="Labrenz M."/>
            <person name="Spormann A.M."/>
            <person name="Op Den Camp H."/>
            <person name="Overmann J."/>
            <person name="Amann R."/>
            <person name="Jetten M.S.M."/>
            <person name="Mascher T."/>
            <person name="Medema M.H."/>
            <person name="Devos D.P."/>
            <person name="Kaster A.-K."/>
            <person name="Ovreas L."/>
            <person name="Rohde M."/>
            <person name="Galperin M.Y."/>
            <person name="Jogler C."/>
        </authorList>
    </citation>
    <scope>NUCLEOTIDE SEQUENCE [LARGE SCALE GENOMIC DNA]</scope>
    <source>
        <strain evidence="7 8">Pla22</strain>
    </source>
</reference>
<dbReference type="EC" id="3.6.-.-" evidence="3"/>
<dbReference type="Pfam" id="PF12631">
    <property type="entry name" value="MnmE_helical"/>
    <property type="match status" value="1"/>
</dbReference>
<feature type="domain" description="G" evidence="4">
    <location>
        <begin position="219"/>
        <end position="337"/>
    </location>
</feature>
<comment type="caution">
    <text evidence="7">The sequence shown here is derived from an EMBL/GenBank/DDBJ whole genome shotgun (WGS) entry which is preliminary data.</text>
</comment>
<comment type="subcellular location">
    <subcellularLocation>
        <location evidence="3">Cytoplasm</location>
    </subcellularLocation>
</comment>
<dbReference type="RefSeq" id="WP_146515604.1">
    <property type="nucleotide sequence ID" value="NZ_SJPI01000002.1"/>
</dbReference>
<dbReference type="GO" id="GO:0003924">
    <property type="term" value="F:GTPase activity"/>
    <property type="evidence" value="ECO:0007669"/>
    <property type="project" value="UniProtKB-UniRule"/>
</dbReference>
<evidence type="ECO:0000256" key="3">
    <source>
        <dbReference type="HAMAP-Rule" id="MF_00379"/>
    </source>
</evidence>
<dbReference type="Gene3D" id="3.40.50.300">
    <property type="entry name" value="P-loop containing nucleotide triphosphate hydrolases"/>
    <property type="match status" value="1"/>
</dbReference>
<accession>A0A5C5WK25</accession>
<evidence type="ECO:0000313" key="8">
    <source>
        <dbReference type="Proteomes" id="UP000316598"/>
    </source>
</evidence>
<dbReference type="GO" id="GO:0005525">
    <property type="term" value="F:GTP binding"/>
    <property type="evidence" value="ECO:0007669"/>
    <property type="project" value="UniProtKB-UniRule"/>
</dbReference>
<dbReference type="InterPro" id="IPR004520">
    <property type="entry name" value="GTPase_MnmE"/>
</dbReference>
<dbReference type="SUPFAM" id="SSF52540">
    <property type="entry name" value="P-loop containing nucleoside triphosphate hydrolases"/>
    <property type="match status" value="1"/>
</dbReference>
<dbReference type="Gene3D" id="3.30.1360.120">
    <property type="entry name" value="Probable tRNA modification gtpase trme, domain 1"/>
    <property type="match status" value="1"/>
</dbReference>
<keyword evidence="3" id="KW-0819">tRNA processing</keyword>
<dbReference type="CDD" id="cd14858">
    <property type="entry name" value="TrmE_N"/>
    <property type="match status" value="1"/>
</dbReference>
<dbReference type="GO" id="GO:0046872">
    <property type="term" value="F:metal ion binding"/>
    <property type="evidence" value="ECO:0007669"/>
    <property type="project" value="UniProtKB-KW"/>
</dbReference>
<sequence length="460" mass="49014">MRFDETIVAIASPTSPAPRGVVRLSGSDAMDVLETLGVPACQTKAPRRLRCCLNLSEPIGSIDVDILRWPTSRSYTGQPSAEIHTFGSLPILSGIVDSAIKAGARAARPGEFTMRAFLAGQLDLTQAEAVLGVIEAEQPGSLDHALRQLSGNLSQPLGQLRSELLNLLADVEAGLDFVDEDIEFVSDKTLLARLTDIAAIVAETIEQIRSRGGTSSATTIALCGDPNAGKSRLLNVLAGQEIAIVADLAGTTRDFVSANAHIGLHAVMLQDTAGLEKPRVETPSDGLNHEISDLAQQQTARVIREAGFRLWCVDGSRDDFDTAADQVRELASSSAKPGVIDLFLATKGDLVDKDREGWILCSSATGKGIENLKDQISNAIAARDAEQSGSIIGTAARCSETLLRAKEAINDAITQVRQQSGHEFVSSDLRLAAQCIGEVTGEVYNEDILDRVFSRFCIGK</sequence>
<keyword evidence="3" id="KW-0460">Magnesium</keyword>
<keyword evidence="3 7" id="KW-0378">Hydrolase</keyword>
<dbReference type="InterPro" id="IPR025867">
    <property type="entry name" value="MnmE_helical"/>
</dbReference>
<feature type="binding site" evidence="3">
    <location>
        <begin position="271"/>
        <end position="274"/>
    </location>
    <ligand>
        <name>GTP</name>
        <dbReference type="ChEBI" id="CHEBI:37565"/>
    </ligand>
</feature>
<keyword evidence="3" id="KW-0963">Cytoplasm</keyword>
<organism evidence="7 8">
    <name type="scientific">Rubripirellula amarantea</name>
    <dbReference type="NCBI Taxonomy" id="2527999"/>
    <lineage>
        <taxon>Bacteria</taxon>
        <taxon>Pseudomonadati</taxon>
        <taxon>Planctomycetota</taxon>
        <taxon>Planctomycetia</taxon>
        <taxon>Pirellulales</taxon>
        <taxon>Pirellulaceae</taxon>
        <taxon>Rubripirellula</taxon>
    </lineage>
</organism>
<evidence type="ECO:0000259" key="6">
    <source>
        <dbReference type="Pfam" id="PF12631"/>
    </source>
</evidence>
<comment type="function">
    <text evidence="3">Exhibits a very high intrinsic GTPase hydrolysis rate. Involved in the addition of a carboxymethylaminomethyl (cmnm) group at the wobble position (U34) of certain tRNAs, forming tRNA-cmnm(5)s(2)U34.</text>
</comment>
<dbReference type="GO" id="GO:0005829">
    <property type="term" value="C:cytosol"/>
    <property type="evidence" value="ECO:0007669"/>
    <property type="project" value="TreeGrafter"/>
</dbReference>
<proteinExistence type="inferred from homology"/>
<dbReference type="AlphaFoldDB" id="A0A5C5WK25"/>
<dbReference type="GO" id="GO:0030488">
    <property type="term" value="P:tRNA methylation"/>
    <property type="evidence" value="ECO:0007669"/>
    <property type="project" value="TreeGrafter"/>
</dbReference>
<dbReference type="HAMAP" id="MF_00379">
    <property type="entry name" value="GTPase_MnmE"/>
    <property type="match status" value="1"/>
</dbReference>
<dbReference type="Gene3D" id="1.20.120.430">
    <property type="entry name" value="tRNA modification GTPase MnmE domain 2"/>
    <property type="match status" value="1"/>
</dbReference>
<dbReference type="EMBL" id="SJPI01000002">
    <property type="protein sequence ID" value="TWT50361.1"/>
    <property type="molecule type" value="Genomic_DNA"/>
</dbReference>
<keyword evidence="3" id="KW-0479">Metal-binding</keyword>
<dbReference type="Pfam" id="PF10396">
    <property type="entry name" value="TrmE_N"/>
    <property type="match status" value="1"/>
</dbReference>
<evidence type="ECO:0000259" key="4">
    <source>
        <dbReference type="Pfam" id="PF01926"/>
    </source>
</evidence>
<feature type="binding site" evidence="3">
    <location>
        <position position="252"/>
    </location>
    <ligand>
        <name>Mg(2+)</name>
        <dbReference type="ChEBI" id="CHEBI:18420"/>
    </ligand>
</feature>
<dbReference type="GO" id="GO:0002098">
    <property type="term" value="P:tRNA wobble uridine modification"/>
    <property type="evidence" value="ECO:0007669"/>
    <property type="project" value="TreeGrafter"/>
</dbReference>
<keyword evidence="1 3" id="KW-0547">Nucleotide-binding</keyword>
<dbReference type="Pfam" id="PF01926">
    <property type="entry name" value="MMR_HSR1"/>
    <property type="match status" value="1"/>
</dbReference>
<dbReference type="SUPFAM" id="SSF103025">
    <property type="entry name" value="Folate-binding domain"/>
    <property type="match status" value="1"/>
</dbReference>
<evidence type="ECO:0000313" key="7">
    <source>
        <dbReference type="EMBL" id="TWT50361.1"/>
    </source>
</evidence>
<keyword evidence="2 3" id="KW-0342">GTP-binding</keyword>
<dbReference type="InterPro" id="IPR018948">
    <property type="entry name" value="GTP-bd_TrmE_N"/>
</dbReference>
<protein>
    <recommendedName>
        <fullName evidence="3">tRNA modification GTPase MnmE</fullName>
        <ecNumber evidence="3">3.6.-.-</ecNumber>
    </recommendedName>
</protein>
<feature type="binding site" evidence="3">
    <location>
        <begin position="246"/>
        <end position="252"/>
    </location>
    <ligand>
        <name>GTP</name>
        <dbReference type="ChEBI" id="CHEBI:37565"/>
    </ligand>
</feature>
<gene>
    <name evidence="7" type="primary">mnmE_2</name>
    <name evidence="3" type="synonym">mnmE</name>
    <name evidence="3" type="synonym">trmE</name>
    <name evidence="7" type="ORF">Pla22_31030</name>
</gene>
<comment type="subunit">
    <text evidence="3">Homodimer. Heterotetramer of two MnmE and two MnmG subunits.</text>
</comment>
<dbReference type="OrthoDB" id="9805918at2"/>
<dbReference type="InterPro" id="IPR027368">
    <property type="entry name" value="MnmE_dom2"/>
</dbReference>
<comment type="caution">
    <text evidence="3">Lacks conserved residue(s) required for the propagation of feature annotation.</text>
</comment>
<evidence type="ECO:0000259" key="5">
    <source>
        <dbReference type="Pfam" id="PF10396"/>
    </source>
</evidence>
<feature type="binding site" evidence="3">
    <location>
        <position position="231"/>
    </location>
    <ligand>
        <name>Mg(2+)</name>
        <dbReference type="ChEBI" id="CHEBI:18420"/>
    </ligand>
</feature>
<evidence type="ECO:0000256" key="1">
    <source>
        <dbReference type="ARBA" id="ARBA00022741"/>
    </source>
</evidence>
<name>A0A5C5WK25_9BACT</name>
<feature type="domain" description="GTP-binding protein TrmE N-terminal" evidence="5">
    <location>
        <begin position="6"/>
        <end position="120"/>
    </location>
</feature>
<dbReference type="SUPFAM" id="SSF116878">
    <property type="entry name" value="TrmE connector domain"/>
    <property type="match status" value="1"/>
</dbReference>
<keyword evidence="3" id="KW-0630">Potassium</keyword>
<dbReference type="InterPro" id="IPR027266">
    <property type="entry name" value="TrmE/GcvT-like"/>
</dbReference>
<evidence type="ECO:0000256" key="2">
    <source>
        <dbReference type="ARBA" id="ARBA00023134"/>
    </source>
</evidence>
<dbReference type="PANTHER" id="PTHR42714">
    <property type="entry name" value="TRNA MODIFICATION GTPASE GTPBP3"/>
    <property type="match status" value="1"/>
</dbReference>
<dbReference type="PANTHER" id="PTHR42714:SF2">
    <property type="entry name" value="TRNA MODIFICATION GTPASE GTPBP3, MITOCHONDRIAL"/>
    <property type="match status" value="1"/>
</dbReference>